<protein>
    <submittedName>
        <fullName evidence="1">Uncharacterized protein</fullName>
    </submittedName>
</protein>
<reference evidence="1" key="1">
    <citation type="journal article" date="2015" name="Nature">
        <title>Complex archaea that bridge the gap between prokaryotes and eukaryotes.</title>
        <authorList>
            <person name="Spang A."/>
            <person name="Saw J.H."/>
            <person name="Jorgensen S.L."/>
            <person name="Zaremba-Niedzwiedzka K."/>
            <person name="Martijn J."/>
            <person name="Lind A.E."/>
            <person name="van Eijk R."/>
            <person name="Schleper C."/>
            <person name="Guy L."/>
            <person name="Ettema T.J."/>
        </authorList>
    </citation>
    <scope>NUCLEOTIDE SEQUENCE</scope>
</reference>
<name>A0A0F9A961_9ZZZZ</name>
<evidence type="ECO:0000313" key="1">
    <source>
        <dbReference type="EMBL" id="KKK75059.1"/>
    </source>
</evidence>
<organism evidence="1">
    <name type="scientific">marine sediment metagenome</name>
    <dbReference type="NCBI Taxonomy" id="412755"/>
    <lineage>
        <taxon>unclassified sequences</taxon>
        <taxon>metagenomes</taxon>
        <taxon>ecological metagenomes</taxon>
    </lineage>
</organism>
<proteinExistence type="predicted"/>
<comment type="caution">
    <text evidence="1">The sequence shown here is derived from an EMBL/GenBank/DDBJ whole genome shotgun (WGS) entry which is preliminary data.</text>
</comment>
<dbReference type="EMBL" id="LAZR01056032">
    <property type="protein sequence ID" value="KKK75059.1"/>
    <property type="molecule type" value="Genomic_DNA"/>
</dbReference>
<gene>
    <name evidence="1" type="ORF">LCGC14_2877550</name>
</gene>
<accession>A0A0F9A961</accession>
<sequence length="182" mass="21234">HAHDIDKNNVTVEWKDSQASFTRTIPLDKYVFLETEKRIEIEPHSPRLMIERYPLTYYFDEIAGNLRIWAMRDLSVKGELTINDDLLVLIGNTMVIEEVMGSGKGVMPLVCSVPFSSRKEDLDFLKITYLESNGTVYLKCKDRRIILQPEEQYEMSFREDQTIHRVSVKNHGLLDKKNIIIE</sequence>
<dbReference type="AlphaFoldDB" id="A0A0F9A961"/>
<feature type="non-terminal residue" evidence="1">
    <location>
        <position position="1"/>
    </location>
</feature>